<dbReference type="AlphaFoldDB" id="A0A7W7SHW8"/>
<dbReference type="Proteomes" id="UP000573327">
    <property type="component" value="Unassembled WGS sequence"/>
</dbReference>
<keyword evidence="1" id="KW-1133">Transmembrane helix</keyword>
<comment type="caution">
    <text evidence="2">The sequence shown here is derived from an EMBL/GenBank/DDBJ whole genome shotgun (WGS) entry which is preliminary data.</text>
</comment>
<name>A0A7W7SHW8_9ACTN</name>
<gene>
    <name evidence="2" type="ORF">F4556_006328</name>
</gene>
<organism evidence="2 3">
    <name type="scientific">Kitasatospora gansuensis</name>
    <dbReference type="NCBI Taxonomy" id="258050"/>
    <lineage>
        <taxon>Bacteria</taxon>
        <taxon>Bacillati</taxon>
        <taxon>Actinomycetota</taxon>
        <taxon>Actinomycetes</taxon>
        <taxon>Kitasatosporales</taxon>
        <taxon>Streptomycetaceae</taxon>
        <taxon>Kitasatospora</taxon>
    </lineage>
</organism>
<evidence type="ECO:0000313" key="2">
    <source>
        <dbReference type="EMBL" id="MBB4950793.1"/>
    </source>
</evidence>
<protein>
    <submittedName>
        <fullName evidence="2">Uncharacterized protein</fullName>
    </submittedName>
</protein>
<feature type="transmembrane region" description="Helical" evidence="1">
    <location>
        <begin position="618"/>
        <end position="639"/>
    </location>
</feature>
<keyword evidence="1" id="KW-0472">Membrane</keyword>
<keyword evidence="3" id="KW-1185">Reference proteome</keyword>
<accession>A0A7W7SHW8</accession>
<dbReference type="RefSeq" id="WP_184922324.1">
    <property type="nucleotide sequence ID" value="NZ_JACHJR010000001.1"/>
</dbReference>
<reference evidence="2 3" key="1">
    <citation type="submission" date="2020-08" db="EMBL/GenBank/DDBJ databases">
        <title>Sequencing the genomes of 1000 actinobacteria strains.</title>
        <authorList>
            <person name="Klenk H.-P."/>
        </authorList>
    </citation>
    <scope>NUCLEOTIDE SEQUENCE [LARGE SCALE GENOMIC DNA]</scope>
    <source>
        <strain evidence="2 3">DSM 44786</strain>
    </source>
</reference>
<feature type="transmembrane region" description="Helical" evidence="1">
    <location>
        <begin position="531"/>
        <end position="550"/>
    </location>
</feature>
<sequence>MTQESLAAQALAAVDRLPREEAGFWEALAVHRWFDAELVAHTADALGVEVTPEQVTASPFVVEDRAPAVDPEEAPRYSLRPVLRTALTARLAAERPTVLRQAHRIAATYHHQELEPLHTGRLGRYILEINHLASYQPEFALRRLASFAHVALLAGYPEAASRAAAATLPALAPADRPLPEIIAAVAEILNAPAQVEHGTLLRLDDLLARYDAPANLAATRLVLLGRDLVTYFTERPESATALTALVAPDLTTAIDPRGVPVLGSELQLLEDLTRPARTITNRTHRVELTSSGTCRHQVTTKLDAGDRAGRRMVLADVLPAGRWEDLDHLNPSERGARPVSVLGTEDTVQVVAKGVRRLLDTHERAGDDSSRAELSRRLGHLDAQSNADDLTTLLDRARQTEEVEGFLRERIGELMRYTPVVAMVDVHPGLSSELSYGYEDECTARRTGLGGVVVSLELTLPLELRNRLQIVPPPGMVLAGEPQADGARLVPVRTEQPATAPQQFDISPGEGTARIRVDLAYRLADSEFTNVVRTAGLSMLISVIALLLLVADRNLVPILGTIMAAVIGMLNGSREGATPNEGVPLHVHAGKRLRALRTTHTAAAVMATTAPNIDSVPVSLATSGTAFLIGLVTCVMVLLSRRTSARPAALLS</sequence>
<keyword evidence="1" id="KW-0812">Transmembrane</keyword>
<evidence type="ECO:0000313" key="3">
    <source>
        <dbReference type="Proteomes" id="UP000573327"/>
    </source>
</evidence>
<evidence type="ECO:0000256" key="1">
    <source>
        <dbReference type="SAM" id="Phobius"/>
    </source>
</evidence>
<proteinExistence type="predicted"/>
<dbReference type="EMBL" id="JACHJR010000001">
    <property type="protein sequence ID" value="MBB4950793.1"/>
    <property type="molecule type" value="Genomic_DNA"/>
</dbReference>
<feature type="transmembrane region" description="Helical" evidence="1">
    <location>
        <begin position="555"/>
        <end position="572"/>
    </location>
</feature>